<accession>A0A2D1U0U8</accession>
<reference evidence="1 2" key="1">
    <citation type="submission" date="2017-10" db="EMBL/GenBank/DDBJ databases">
        <title>Whole genome of Pedobacter ginsengisoli T01R-27 isolated from tomato rhizosphere.</title>
        <authorList>
            <person name="Weon H.-Y."/>
            <person name="Lee S.A."/>
            <person name="Sang M.K."/>
            <person name="Song J."/>
        </authorList>
    </citation>
    <scope>NUCLEOTIDE SEQUENCE [LARGE SCALE GENOMIC DNA]</scope>
    <source>
        <strain evidence="1 2">T01R-27</strain>
    </source>
</reference>
<protein>
    <submittedName>
        <fullName evidence="1">Uncharacterized protein</fullName>
    </submittedName>
</protein>
<keyword evidence="2" id="KW-1185">Reference proteome</keyword>
<name>A0A2D1U0U8_9SPHI</name>
<dbReference type="RefSeq" id="WP_099437201.1">
    <property type="nucleotide sequence ID" value="NZ_CP024091.1"/>
</dbReference>
<evidence type="ECO:0000313" key="2">
    <source>
        <dbReference type="Proteomes" id="UP000223749"/>
    </source>
</evidence>
<gene>
    <name evidence="1" type="ORF">CPT03_01605</name>
</gene>
<dbReference type="AlphaFoldDB" id="A0A2D1U0U8"/>
<evidence type="ECO:0000313" key="1">
    <source>
        <dbReference type="EMBL" id="ATP55248.1"/>
    </source>
</evidence>
<dbReference type="OrthoDB" id="1551356at2"/>
<proteinExistence type="predicted"/>
<dbReference type="KEGG" id="pgs:CPT03_01605"/>
<dbReference type="Proteomes" id="UP000223749">
    <property type="component" value="Chromosome"/>
</dbReference>
<organism evidence="1 2">
    <name type="scientific">Pedobacter ginsengisoli</name>
    <dbReference type="NCBI Taxonomy" id="363852"/>
    <lineage>
        <taxon>Bacteria</taxon>
        <taxon>Pseudomonadati</taxon>
        <taxon>Bacteroidota</taxon>
        <taxon>Sphingobacteriia</taxon>
        <taxon>Sphingobacteriales</taxon>
        <taxon>Sphingobacteriaceae</taxon>
        <taxon>Pedobacter</taxon>
    </lineage>
</organism>
<sequence>MENIPTELRVLVPLLNKWCISDDVERARLLEKTSKNKKEELMNTVNPLLPKINTFLDSFGDDPLSDEAILLGDLAQLVCELNLEE</sequence>
<dbReference type="EMBL" id="CP024091">
    <property type="protein sequence ID" value="ATP55248.1"/>
    <property type="molecule type" value="Genomic_DNA"/>
</dbReference>